<proteinExistence type="predicted"/>
<dbReference type="RefSeq" id="WP_395809557.1">
    <property type="nucleotide sequence ID" value="NZ_CP043494.1"/>
</dbReference>
<dbReference type="NCBIfam" id="TIGR02265">
    <property type="entry name" value="Mxa_TIGR02265"/>
    <property type="match status" value="1"/>
</dbReference>
<dbReference type="InterPro" id="IPR011751">
    <property type="entry name" value="Mxa_paralog_2265"/>
</dbReference>
<protein>
    <submittedName>
        <fullName evidence="1">TIGR02265 family protein</fullName>
    </submittedName>
</protein>
<keyword evidence="2" id="KW-1185">Reference proteome</keyword>
<dbReference type="Pfam" id="PF09536">
    <property type="entry name" value="DUF2378"/>
    <property type="match status" value="1"/>
</dbReference>
<sequence length="207" mass="23374">MAVSSAARTKWVKADTWAQELERRRSLATSDDTIRGMLFNGTLEVLQSMGAESLVKRCIEESGETRFLDFFSYPVQKHCQMVSTALPLLVERYGDAEQALRQLGRLAASRFLRVGAGRVMLSLSPRTPRQLLYALPMAYRMAVSFGEYEIRWTGPTSGRLTLKRDFMPHPFHEGVVETSLTLWGAREVQVSGRQTGGLDSECDFCWQ</sequence>
<accession>A0ABY9X4X3</accession>
<name>A0ABY9X4X3_9BACT</name>
<evidence type="ECO:0000313" key="2">
    <source>
        <dbReference type="Proteomes" id="UP001611383"/>
    </source>
</evidence>
<reference evidence="1 2" key="1">
    <citation type="submission" date="2019-08" db="EMBL/GenBank/DDBJ databases">
        <title>Archangium and Cystobacter genomes.</title>
        <authorList>
            <person name="Chen I.-C.K."/>
            <person name="Wielgoss S."/>
        </authorList>
    </citation>
    <scope>NUCLEOTIDE SEQUENCE [LARGE SCALE GENOMIC DNA]</scope>
    <source>
        <strain evidence="1 2">Cbm 6</strain>
    </source>
</reference>
<organism evidence="1 2">
    <name type="scientific">Archangium minus</name>
    <dbReference type="NCBI Taxonomy" id="83450"/>
    <lineage>
        <taxon>Bacteria</taxon>
        <taxon>Pseudomonadati</taxon>
        <taxon>Myxococcota</taxon>
        <taxon>Myxococcia</taxon>
        <taxon>Myxococcales</taxon>
        <taxon>Cystobacterineae</taxon>
        <taxon>Archangiaceae</taxon>
        <taxon>Archangium</taxon>
    </lineage>
</organism>
<dbReference type="EMBL" id="CP043494">
    <property type="protein sequence ID" value="WNG50458.1"/>
    <property type="molecule type" value="Genomic_DNA"/>
</dbReference>
<gene>
    <name evidence="1" type="ORF">F0U60_44765</name>
</gene>
<dbReference type="Proteomes" id="UP001611383">
    <property type="component" value="Chromosome"/>
</dbReference>
<evidence type="ECO:0000313" key="1">
    <source>
        <dbReference type="EMBL" id="WNG50458.1"/>
    </source>
</evidence>